<comment type="caution">
    <text evidence="7">The sequence shown here is derived from an EMBL/GenBank/DDBJ whole genome shotgun (WGS) entry which is preliminary data.</text>
</comment>
<dbReference type="SUPFAM" id="SSF53335">
    <property type="entry name" value="S-adenosyl-L-methionine-dependent methyltransferases"/>
    <property type="match status" value="1"/>
</dbReference>
<evidence type="ECO:0000313" key="8">
    <source>
        <dbReference type="Proteomes" id="UP001144341"/>
    </source>
</evidence>
<dbReference type="GO" id="GO:0008168">
    <property type="term" value="F:methyltransferase activity"/>
    <property type="evidence" value="ECO:0007669"/>
    <property type="project" value="UniProtKB-KW"/>
</dbReference>
<evidence type="ECO:0000256" key="4">
    <source>
        <dbReference type="ARBA" id="ARBA00022679"/>
    </source>
</evidence>
<dbReference type="InterPro" id="IPR012263">
    <property type="entry name" value="M_m6A_EcoRV"/>
</dbReference>
<dbReference type="EC" id="2.1.1.72" evidence="2"/>
<accession>A0ABT4KV95</accession>
<dbReference type="NCBIfam" id="TIGR00571">
    <property type="entry name" value="dam"/>
    <property type="match status" value="1"/>
</dbReference>
<protein>
    <recommendedName>
        <fullName evidence="2">site-specific DNA-methyltransferase (adenine-specific)</fullName>
        <ecNumber evidence="2">2.1.1.72</ecNumber>
    </recommendedName>
</protein>
<keyword evidence="5" id="KW-0949">S-adenosyl-L-methionine</keyword>
<dbReference type="Proteomes" id="UP001144341">
    <property type="component" value="Unassembled WGS sequence"/>
</dbReference>
<dbReference type="GO" id="GO:0032259">
    <property type="term" value="P:methylation"/>
    <property type="evidence" value="ECO:0007669"/>
    <property type="project" value="UniProtKB-KW"/>
</dbReference>
<dbReference type="PANTHER" id="PTHR30481:SF3">
    <property type="entry name" value="DNA ADENINE METHYLASE"/>
    <property type="match status" value="1"/>
</dbReference>
<name>A0ABT4KV95_9SPHI</name>
<dbReference type="Gene3D" id="3.40.50.150">
    <property type="entry name" value="Vaccinia Virus protein VP39"/>
    <property type="match status" value="1"/>
</dbReference>
<evidence type="ECO:0000313" key="7">
    <source>
        <dbReference type="EMBL" id="MCZ4221773.1"/>
    </source>
</evidence>
<dbReference type="PIRSF" id="PIRSF000398">
    <property type="entry name" value="M_m6A_EcoRV"/>
    <property type="match status" value="1"/>
</dbReference>
<comment type="similarity">
    <text evidence="1">Belongs to the N(4)/N(6)-methyltransferase family.</text>
</comment>
<proteinExistence type="inferred from homology"/>
<dbReference type="PANTHER" id="PTHR30481">
    <property type="entry name" value="DNA ADENINE METHYLASE"/>
    <property type="match status" value="1"/>
</dbReference>
<evidence type="ECO:0000256" key="6">
    <source>
        <dbReference type="ARBA" id="ARBA00047942"/>
    </source>
</evidence>
<dbReference type="InterPro" id="IPR023095">
    <property type="entry name" value="Ade_MeTrfase_dom_2"/>
</dbReference>
<dbReference type="InterPro" id="IPR012327">
    <property type="entry name" value="MeTrfase_D12"/>
</dbReference>
<comment type="catalytic activity">
    <reaction evidence="6">
        <text>a 2'-deoxyadenosine in DNA + S-adenosyl-L-methionine = an N(6)-methyl-2'-deoxyadenosine in DNA + S-adenosyl-L-homocysteine + H(+)</text>
        <dbReference type="Rhea" id="RHEA:15197"/>
        <dbReference type="Rhea" id="RHEA-COMP:12418"/>
        <dbReference type="Rhea" id="RHEA-COMP:12419"/>
        <dbReference type="ChEBI" id="CHEBI:15378"/>
        <dbReference type="ChEBI" id="CHEBI:57856"/>
        <dbReference type="ChEBI" id="CHEBI:59789"/>
        <dbReference type="ChEBI" id="CHEBI:90615"/>
        <dbReference type="ChEBI" id="CHEBI:90616"/>
        <dbReference type="EC" id="2.1.1.72"/>
    </reaction>
</comment>
<dbReference type="EMBL" id="JAPWGL010000001">
    <property type="protein sequence ID" value="MCZ4221773.1"/>
    <property type="molecule type" value="Genomic_DNA"/>
</dbReference>
<keyword evidence="4" id="KW-0808">Transferase</keyword>
<keyword evidence="3 7" id="KW-0489">Methyltransferase</keyword>
<dbReference type="RefSeq" id="WP_269413610.1">
    <property type="nucleotide sequence ID" value="NZ_JAPWGL010000001.1"/>
</dbReference>
<evidence type="ECO:0000256" key="5">
    <source>
        <dbReference type="ARBA" id="ARBA00022691"/>
    </source>
</evidence>
<gene>
    <name evidence="7" type="ORF">O0931_00530</name>
</gene>
<sequence length="309" mass="35749">MALTLQNTTKQNTLAKPFLKWAGGKTQLIPAIEHYLPHALGKNENLTYIEPFIGSGAVFFWFIQKFNIKKAVINDINSDLINVYEIIKSKPDELIQVLDSIEINFYNLNSEGEKREFFMAIRSKFNDKTDYKIENAAYFIFLNRTCFNGLYRVNSKNLFNVPFGKYVKPKISDPVNIHKISKLLQNVTILNGDYQETLKYASKNSFFYFDPPYKPISKTSSFNAYAKGEFGDNEQIRLAAFTELLTGKNYRWLLSNSDPKNIEPENNFFDELFGRPSNTIVRIKAKRMINSNSAKRGEINEVLIMNYKK</sequence>
<dbReference type="Pfam" id="PF02086">
    <property type="entry name" value="MethyltransfD12"/>
    <property type="match status" value="1"/>
</dbReference>
<evidence type="ECO:0000256" key="2">
    <source>
        <dbReference type="ARBA" id="ARBA00011900"/>
    </source>
</evidence>
<dbReference type="Gene3D" id="1.10.1020.10">
    <property type="entry name" value="Adenine-specific Methyltransferase, Domain 2"/>
    <property type="match status" value="1"/>
</dbReference>
<organism evidence="7 8">
    <name type="scientific">Pedobacter rhodius</name>
    <dbReference type="NCBI Taxonomy" id="3004098"/>
    <lineage>
        <taxon>Bacteria</taxon>
        <taxon>Pseudomonadati</taxon>
        <taxon>Bacteroidota</taxon>
        <taxon>Sphingobacteriia</taxon>
        <taxon>Sphingobacteriales</taxon>
        <taxon>Sphingobacteriaceae</taxon>
        <taxon>Pedobacter</taxon>
    </lineage>
</organism>
<dbReference type="InterPro" id="IPR029063">
    <property type="entry name" value="SAM-dependent_MTases_sf"/>
</dbReference>
<dbReference type="PRINTS" id="PR00505">
    <property type="entry name" value="D12N6MTFRASE"/>
</dbReference>
<keyword evidence="8" id="KW-1185">Reference proteome</keyword>
<reference evidence="7" key="1">
    <citation type="submission" date="2022-12" db="EMBL/GenBank/DDBJ databases">
        <title>Genome sequence of SJ11.</title>
        <authorList>
            <person name="Woo H."/>
        </authorList>
    </citation>
    <scope>NUCLEOTIDE SEQUENCE</scope>
    <source>
        <strain evidence="7">SJ11</strain>
    </source>
</reference>
<evidence type="ECO:0000256" key="3">
    <source>
        <dbReference type="ARBA" id="ARBA00022603"/>
    </source>
</evidence>
<evidence type="ECO:0000256" key="1">
    <source>
        <dbReference type="ARBA" id="ARBA00006594"/>
    </source>
</evidence>